<protein>
    <submittedName>
        <fullName evidence="9">Putative cytochrome P450</fullName>
    </submittedName>
</protein>
<dbReference type="InterPro" id="IPR036396">
    <property type="entry name" value="Cyt_P450_sf"/>
</dbReference>
<gene>
    <name evidence="9" type="ORF">RchiOBHm_Chr5g0025811</name>
</gene>
<dbReference type="OMA" id="WALGHDS"/>
<reference evidence="9 10" key="1">
    <citation type="journal article" date="2018" name="Nat. Genet.">
        <title>The Rosa genome provides new insights in the design of modern roses.</title>
        <authorList>
            <person name="Bendahmane M."/>
        </authorList>
    </citation>
    <scope>NUCLEOTIDE SEQUENCE [LARGE SCALE GENOMIC DNA]</scope>
    <source>
        <strain evidence="10">cv. Old Blush</strain>
    </source>
</reference>
<comment type="caution">
    <text evidence="9">The sequence shown here is derived from an EMBL/GenBank/DDBJ whole genome shotgun (WGS) entry which is preliminary data.</text>
</comment>
<dbReference type="Proteomes" id="UP000238479">
    <property type="component" value="Chromosome 5"/>
</dbReference>
<evidence type="ECO:0000313" key="9">
    <source>
        <dbReference type="EMBL" id="PRQ30542.1"/>
    </source>
</evidence>
<proteinExistence type="inferred from homology"/>
<evidence type="ECO:0000256" key="7">
    <source>
        <dbReference type="PIRSR" id="PIRSR602401-1"/>
    </source>
</evidence>
<dbReference type="InterPro" id="IPR002401">
    <property type="entry name" value="Cyt_P450_E_grp-I"/>
</dbReference>
<dbReference type="PANTHER" id="PTHR47953:SF5">
    <property type="entry name" value="CYTOCHROME P450 71AV8-LIKE"/>
    <property type="match status" value="1"/>
</dbReference>
<dbReference type="Gramene" id="PRQ30542">
    <property type="protein sequence ID" value="PRQ30542"/>
    <property type="gene ID" value="RchiOBHm_Chr5g0025811"/>
</dbReference>
<dbReference type="Gene3D" id="1.10.630.10">
    <property type="entry name" value="Cytochrome P450"/>
    <property type="match status" value="1"/>
</dbReference>
<dbReference type="Pfam" id="PF00067">
    <property type="entry name" value="p450"/>
    <property type="match status" value="1"/>
</dbReference>
<accession>A0A2P6Q8N1</accession>
<dbReference type="AlphaFoldDB" id="A0A2P6Q8N1"/>
<sequence>MSPFKVLGYVVEPKTLILVNEWAISRDPKSWKDLEEFIPERFDHSSVDFKGQQFEFFFLFSAGRRMCPGIYMGTTMVELGLANLLYCFNWKSPEGMTEEDINMEETIGALSISIY</sequence>
<dbReference type="PRINTS" id="PR00463">
    <property type="entry name" value="EP450I"/>
</dbReference>
<keyword evidence="6 8" id="KW-0503">Monooxygenase</keyword>
<dbReference type="EMBL" id="PDCK01000043">
    <property type="protein sequence ID" value="PRQ30542.1"/>
    <property type="molecule type" value="Genomic_DNA"/>
</dbReference>
<evidence type="ECO:0000313" key="10">
    <source>
        <dbReference type="Proteomes" id="UP000238479"/>
    </source>
</evidence>
<evidence type="ECO:0000256" key="4">
    <source>
        <dbReference type="ARBA" id="ARBA00023002"/>
    </source>
</evidence>
<dbReference type="PANTHER" id="PTHR47953">
    <property type="entry name" value="OS08G0105600 PROTEIN"/>
    <property type="match status" value="1"/>
</dbReference>
<dbReference type="PROSITE" id="PS00086">
    <property type="entry name" value="CYTOCHROME_P450"/>
    <property type="match status" value="1"/>
</dbReference>
<keyword evidence="5 7" id="KW-0408">Iron</keyword>
<evidence type="ECO:0000256" key="1">
    <source>
        <dbReference type="ARBA" id="ARBA00010617"/>
    </source>
</evidence>
<evidence type="ECO:0000256" key="3">
    <source>
        <dbReference type="ARBA" id="ARBA00022723"/>
    </source>
</evidence>
<dbReference type="GO" id="GO:0004497">
    <property type="term" value="F:monooxygenase activity"/>
    <property type="evidence" value="ECO:0007669"/>
    <property type="project" value="UniProtKB-KW"/>
</dbReference>
<keyword evidence="3 7" id="KW-0479">Metal-binding</keyword>
<dbReference type="GO" id="GO:0005506">
    <property type="term" value="F:iron ion binding"/>
    <property type="evidence" value="ECO:0007669"/>
    <property type="project" value="InterPro"/>
</dbReference>
<dbReference type="InterPro" id="IPR001128">
    <property type="entry name" value="Cyt_P450"/>
</dbReference>
<dbReference type="SUPFAM" id="SSF48264">
    <property type="entry name" value="Cytochrome P450"/>
    <property type="match status" value="1"/>
</dbReference>
<dbReference type="InterPro" id="IPR052306">
    <property type="entry name" value="CYP450_71D"/>
</dbReference>
<evidence type="ECO:0000256" key="6">
    <source>
        <dbReference type="ARBA" id="ARBA00023033"/>
    </source>
</evidence>
<dbReference type="GO" id="GO:0020037">
    <property type="term" value="F:heme binding"/>
    <property type="evidence" value="ECO:0007669"/>
    <property type="project" value="InterPro"/>
</dbReference>
<feature type="binding site" description="axial binding residue" evidence="7">
    <location>
        <position position="67"/>
    </location>
    <ligand>
        <name>heme</name>
        <dbReference type="ChEBI" id="CHEBI:30413"/>
    </ligand>
    <ligandPart>
        <name>Fe</name>
        <dbReference type="ChEBI" id="CHEBI:18248"/>
    </ligandPart>
</feature>
<organism evidence="9 10">
    <name type="scientific">Rosa chinensis</name>
    <name type="common">China rose</name>
    <dbReference type="NCBI Taxonomy" id="74649"/>
    <lineage>
        <taxon>Eukaryota</taxon>
        <taxon>Viridiplantae</taxon>
        <taxon>Streptophyta</taxon>
        <taxon>Embryophyta</taxon>
        <taxon>Tracheophyta</taxon>
        <taxon>Spermatophyta</taxon>
        <taxon>Magnoliopsida</taxon>
        <taxon>eudicotyledons</taxon>
        <taxon>Gunneridae</taxon>
        <taxon>Pentapetalae</taxon>
        <taxon>rosids</taxon>
        <taxon>fabids</taxon>
        <taxon>Rosales</taxon>
        <taxon>Rosaceae</taxon>
        <taxon>Rosoideae</taxon>
        <taxon>Rosoideae incertae sedis</taxon>
        <taxon>Rosa</taxon>
    </lineage>
</organism>
<evidence type="ECO:0000256" key="5">
    <source>
        <dbReference type="ARBA" id="ARBA00023004"/>
    </source>
</evidence>
<evidence type="ECO:0000256" key="2">
    <source>
        <dbReference type="ARBA" id="ARBA00022617"/>
    </source>
</evidence>
<dbReference type="InterPro" id="IPR017972">
    <property type="entry name" value="Cyt_P450_CS"/>
</dbReference>
<dbReference type="GO" id="GO:0016705">
    <property type="term" value="F:oxidoreductase activity, acting on paired donors, with incorporation or reduction of molecular oxygen"/>
    <property type="evidence" value="ECO:0007669"/>
    <property type="project" value="InterPro"/>
</dbReference>
<name>A0A2P6Q8N1_ROSCH</name>
<comment type="similarity">
    <text evidence="1 8">Belongs to the cytochrome P450 family.</text>
</comment>
<keyword evidence="10" id="KW-1185">Reference proteome</keyword>
<evidence type="ECO:0000256" key="8">
    <source>
        <dbReference type="RuleBase" id="RU000461"/>
    </source>
</evidence>
<comment type="cofactor">
    <cofactor evidence="7">
        <name>heme</name>
        <dbReference type="ChEBI" id="CHEBI:30413"/>
    </cofactor>
</comment>
<keyword evidence="2 7" id="KW-0349">Heme</keyword>
<keyword evidence="4 8" id="KW-0560">Oxidoreductase</keyword>